<dbReference type="Proteomes" id="UP000031829">
    <property type="component" value="Chromosome"/>
</dbReference>
<proteinExistence type="predicted"/>
<dbReference type="GO" id="GO:0005829">
    <property type="term" value="C:cytosol"/>
    <property type="evidence" value="ECO:0007669"/>
    <property type="project" value="TreeGrafter"/>
</dbReference>
<protein>
    <submittedName>
        <fullName evidence="4">Exonuclease family protein</fullName>
    </submittedName>
</protein>
<dbReference type="GeneID" id="93642678"/>
<dbReference type="GO" id="GO:0045004">
    <property type="term" value="P:DNA replication proofreading"/>
    <property type="evidence" value="ECO:0007669"/>
    <property type="project" value="TreeGrafter"/>
</dbReference>
<evidence type="ECO:0000256" key="3">
    <source>
        <dbReference type="ARBA" id="ARBA00022839"/>
    </source>
</evidence>
<dbReference type="Gene3D" id="3.30.420.10">
    <property type="entry name" value="Ribonuclease H-like superfamily/Ribonuclease H"/>
    <property type="match status" value="1"/>
</dbReference>
<keyword evidence="3 4" id="KW-0269">Exonuclease</keyword>
<keyword evidence="2" id="KW-0378">Hydrolase</keyword>
<evidence type="ECO:0000256" key="2">
    <source>
        <dbReference type="ARBA" id="ARBA00022801"/>
    </source>
</evidence>
<dbReference type="CDD" id="cd06127">
    <property type="entry name" value="DEDDh"/>
    <property type="match status" value="1"/>
</dbReference>
<evidence type="ECO:0000313" key="5">
    <source>
        <dbReference type="Proteomes" id="UP000031829"/>
    </source>
</evidence>
<dbReference type="KEGG" id="bmeg:BG04_4687"/>
<evidence type="ECO:0000256" key="1">
    <source>
        <dbReference type="ARBA" id="ARBA00022722"/>
    </source>
</evidence>
<dbReference type="RefSeq" id="WP_013083122.1">
    <property type="nucleotide sequence ID" value="NZ_BCVB01000004.1"/>
</dbReference>
<dbReference type="HOGENOM" id="CLU_1420677_0_0_9"/>
<dbReference type="Pfam" id="PF00929">
    <property type="entry name" value="RNase_T"/>
    <property type="match status" value="1"/>
</dbReference>
<keyword evidence="1" id="KW-0540">Nuclease</keyword>
<dbReference type="FunFam" id="3.30.420.10:FF:000045">
    <property type="entry name" value="3'-5' exonuclease DinG"/>
    <property type="match status" value="1"/>
</dbReference>
<sequence>MSTEQVKLAAVLDVETTGLSAQTCDIIELAIAVVSYDSSTGEIIDIVEEYEEFNMPSTPIFPYITNLTGITNEMVKNKTLDDKKVESLLTSVSAIIAHNASFDRSFLLKRYPSLSNQKWHCSMRAVKWKEYGFPNKKLTTLLDHHNIEREHAHRAMDDVKGTIDLLRQQNPSGEPYFSEVLKKAMSKPKKTAASTRF</sequence>
<dbReference type="AlphaFoldDB" id="A0A0B6ATF4"/>
<evidence type="ECO:0000313" key="4">
    <source>
        <dbReference type="EMBL" id="AJI23139.1"/>
    </source>
</evidence>
<dbReference type="SMART" id="SM00479">
    <property type="entry name" value="EXOIII"/>
    <property type="match status" value="1"/>
</dbReference>
<dbReference type="PANTHER" id="PTHR30231">
    <property type="entry name" value="DNA POLYMERASE III SUBUNIT EPSILON"/>
    <property type="match status" value="1"/>
</dbReference>
<dbReference type="GO" id="GO:0003676">
    <property type="term" value="F:nucleic acid binding"/>
    <property type="evidence" value="ECO:0007669"/>
    <property type="project" value="InterPro"/>
</dbReference>
<organism evidence="4 5">
    <name type="scientific">Priestia megaterium (strain ATCC 14581 / DSM 32 / CCUG 1817 / JCM 2506 / NBRC 15308 / NCIMB 9376 / NCTC 10342 / NRRL B-14308 / VKM B-512 / Ford 19)</name>
    <name type="common">Bacillus megaterium</name>
    <dbReference type="NCBI Taxonomy" id="1348623"/>
    <lineage>
        <taxon>Bacteria</taxon>
        <taxon>Bacillati</taxon>
        <taxon>Bacillota</taxon>
        <taxon>Bacilli</taxon>
        <taxon>Bacillales</taxon>
        <taxon>Bacillaceae</taxon>
        <taxon>Priestia</taxon>
    </lineage>
</organism>
<dbReference type="GO" id="GO:0008408">
    <property type="term" value="F:3'-5' exonuclease activity"/>
    <property type="evidence" value="ECO:0007669"/>
    <property type="project" value="TreeGrafter"/>
</dbReference>
<dbReference type="InterPro" id="IPR013520">
    <property type="entry name" value="Ribonucl_H"/>
</dbReference>
<reference evidence="4 5" key="1">
    <citation type="journal article" date="2015" name="Genome Announc.">
        <title>Complete genome sequences for 35 biothreat assay-relevant bacillus species.</title>
        <authorList>
            <person name="Johnson S.L."/>
            <person name="Daligault H.E."/>
            <person name="Davenport K.W."/>
            <person name="Jaissle J."/>
            <person name="Frey K.G."/>
            <person name="Ladner J.T."/>
            <person name="Broomall S.M."/>
            <person name="Bishop-Lilly K.A."/>
            <person name="Bruce D.C."/>
            <person name="Gibbons H.S."/>
            <person name="Coyne S.R."/>
            <person name="Lo C.C."/>
            <person name="Meincke L."/>
            <person name="Munk A.C."/>
            <person name="Koroleva G.I."/>
            <person name="Rosenzweig C.N."/>
            <person name="Palacios G.F."/>
            <person name="Redden C.L."/>
            <person name="Minogue T.D."/>
            <person name="Chain P.S."/>
        </authorList>
    </citation>
    <scope>NUCLEOTIDE SEQUENCE [LARGE SCALE GENOMIC DNA]</scope>
    <source>
        <strain evidence="5">ATCC 14581 / DSM 32 / JCM 2506 / NBRC 15308 / NCIMB 9376 / NCTC 10342 / NRRL B-14308 / VKM B-512</strain>
    </source>
</reference>
<dbReference type="InterPro" id="IPR036397">
    <property type="entry name" value="RNaseH_sf"/>
</dbReference>
<dbReference type="SUPFAM" id="SSF53098">
    <property type="entry name" value="Ribonuclease H-like"/>
    <property type="match status" value="1"/>
</dbReference>
<name>A0A0B6ATF4_PRIM2</name>
<dbReference type="InterPro" id="IPR012337">
    <property type="entry name" value="RNaseH-like_sf"/>
</dbReference>
<dbReference type="EMBL" id="CP009920">
    <property type="protein sequence ID" value="AJI23139.1"/>
    <property type="molecule type" value="Genomic_DNA"/>
</dbReference>
<dbReference type="PATRIC" id="fig|592022.4.peg.2227"/>
<gene>
    <name evidence="4" type="ORF">BG04_4687</name>
</gene>
<accession>A0A0B6ATF4</accession>
<dbReference type="PANTHER" id="PTHR30231:SF37">
    <property type="entry name" value="EXODEOXYRIBONUCLEASE 10"/>
    <property type="match status" value="1"/>
</dbReference>